<feature type="compositionally biased region" description="Polar residues" evidence="1">
    <location>
        <begin position="75"/>
        <end position="86"/>
    </location>
</feature>
<protein>
    <submittedName>
        <fullName evidence="2">Uncharacterized protein</fullName>
    </submittedName>
</protein>
<dbReference type="EMBL" id="BGZK01002693">
    <property type="protein sequence ID" value="GBP95868.1"/>
    <property type="molecule type" value="Genomic_DNA"/>
</dbReference>
<accession>A0A4C2A6Z0</accession>
<keyword evidence="3" id="KW-1185">Reference proteome</keyword>
<name>A0A4C2A6Z0_EUMVA</name>
<sequence>MQTTIAVRVYSRISVPTQSYQSVDFRYPVNAHRAPNGGRPHYARRRIKQCPRLNRKPDLGRSQPPGKKAKKINSHPLSSRKWTSRSLAGGKFVSME</sequence>
<proteinExistence type="predicted"/>
<feature type="region of interest" description="Disordered" evidence="1">
    <location>
        <begin position="31"/>
        <end position="96"/>
    </location>
</feature>
<organism evidence="2 3">
    <name type="scientific">Eumeta variegata</name>
    <name type="common">Bagworm moth</name>
    <name type="synonym">Eumeta japonica</name>
    <dbReference type="NCBI Taxonomy" id="151549"/>
    <lineage>
        <taxon>Eukaryota</taxon>
        <taxon>Metazoa</taxon>
        <taxon>Ecdysozoa</taxon>
        <taxon>Arthropoda</taxon>
        <taxon>Hexapoda</taxon>
        <taxon>Insecta</taxon>
        <taxon>Pterygota</taxon>
        <taxon>Neoptera</taxon>
        <taxon>Endopterygota</taxon>
        <taxon>Lepidoptera</taxon>
        <taxon>Glossata</taxon>
        <taxon>Ditrysia</taxon>
        <taxon>Tineoidea</taxon>
        <taxon>Psychidae</taxon>
        <taxon>Oiketicinae</taxon>
        <taxon>Eumeta</taxon>
    </lineage>
</organism>
<dbReference type="Proteomes" id="UP000299102">
    <property type="component" value="Unassembled WGS sequence"/>
</dbReference>
<evidence type="ECO:0000313" key="3">
    <source>
        <dbReference type="Proteomes" id="UP000299102"/>
    </source>
</evidence>
<dbReference type="AlphaFoldDB" id="A0A4C2A6Z0"/>
<comment type="caution">
    <text evidence="2">The sequence shown here is derived from an EMBL/GenBank/DDBJ whole genome shotgun (WGS) entry which is preliminary data.</text>
</comment>
<reference evidence="2 3" key="1">
    <citation type="journal article" date="2019" name="Commun. Biol.">
        <title>The bagworm genome reveals a unique fibroin gene that provides high tensile strength.</title>
        <authorList>
            <person name="Kono N."/>
            <person name="Nakamura H."/>
            <person name="Ohtoshi R."/>
            <person name="Tomita M."/>
            <person name="Numata K."/>
            <person name="Arakawa K."/>
        </authorList>
    </citation>
    <scope>NUCLEOTIDE SEQUENCE [LARGE SCALE GENOMIC DNA]</scope>
</reference>
<gene>
    <name evidence="2" type="ORF">EVAR_97913_1</name>
</gene>
<evidence type="ECO:0000313" key="2">
    <source>
        <dbReference type="EMBL" id="GBP95868.1"/>
    </source>
</evidence>
<evidence type="ECO:0000256" key="1">
    <source>
        <dbReference type="SAM" id="MobiDB-lite"/>
    </source>
</evidence>